<dbReference type="Proteomes" id="UP001497516">
    <property type="component" value="Chromosome 4"/>
</dbReference>
<evidence type="ECO:0000313" key="2">
    <source>
        <dbReference type="EMBL" id="CAL1385898.1"/>
    </source>
</evidence>
<accession>A0AAV2EK08</accession>
<dbReference type="EMBL" id="OZ034817">
    <property type="protein sequence ID" value="CAL1385898.1"/>
    <property type="molecule type" value="Genomic_DNA"/>
</dbReference>
<name>A0AAV2EK08_9ROSI</name>
<keyword evidence="3" id="KW-1185">Reference proteome</keyword>
<gene>
    <name evidence="2" type="ORF">LTRI10_LOCUS26999</name>
</gene>
<evidence type="ECO:0000313" key="3">
    <source>
        <dbReference type="Proteomes" id="UP001497516"/>
    </source>
</evidence>
<protein>
    <submittedName>
        <fullName evidence="2">Uncharacterized protein</fullName>
    </submittedName>
</protein>
<organism evidence="2 3">
    <name type="scientific">Linum trigynum</name>
    <dbReference type="NCBI Taxonomy" id="586398"/>
    <lineage>
        <taxon>Eukaryota</taxon>
        <taxon>Viridiplantae</taxon>
        <taxon>Streptophyta</taxon>
        <taxon>Embryophyta</taxon>
        <taxon>Tracheophyta</taxon>
        <taxon>Spermatophyta</taxon>
        <taxon>Magnoliopsida</taxon>
        <taxon>eudicotyledons</taxon>
        <taxon>Gunneridae</taxon>
        <taxon>Pentapetalae</taxon>
        <taxon>rosids</taxon>
        <taxon>fabids</taxon>
        <taxon>Malpighiales</taxon>
        <taxon>Linaceae</taxon>
        <taxon>Linum</taxon>
    </lineage>
</organism>
<dbReference type="AlphaFoldDB" id="A0AAV2EK08"/>
<sequence>MNSSSNREKMAQWQYLGRTEGVIGIFAKVLKERQRLFFSSRVVESGGHHGPTKPPLRTHSGVDDDDDDDCVFALADCDVPPLLFLFGDYQPNSPASHLLFLPFFNLLWLVRSFV</sequence>
<feature type="region of interest" description="Disordered" evidence="1">
    <location>
        <begin position="43"/>
        <end position="62"/>
    </location>
</feature>
<reference evidence="2 3" key="1">
    <citation type="submission" date="2024-04" db="EMBL/GenBank/DDBJ databases">
        <authorList>
            <person name="Fracassetti M."/>
        </authorList>
    </citation>
    <scope>NUCLEOTIDE SEQUENCE [LARGE SCALE GENOMIC DNA]</scope>
</reference>
<proteinExistence type="predicted"/>
<evidence type="ECO:0000256" key="1">
    <source>
        <dbReference type="SAM" id="MobiDB-lite"/>
    </source>
</evidence>